<gene>
    <name evidence="1" type="ORF">MFFC18_33310</name>
</gene>
<evidence type="ECO:0000313" key="1">
    <source>
        <dbReference type="EMBL" id="QEG23432.1"/>
    </source>
</evidence>
<keyword evidence="2" id="KW-1185">Reference proteome</keyword>
<dbReference type="KEGG" id="mff:MFFC18_33310"/>
<organism evidence="1 2">
    <name type="scientific">Mariniblastus fucicola</name>
    <dbReference type="NCBI Taxonomy" id="980251"/>
    <lineage>
        <taxon>Bacteria</taxon>
        <taxon>Pseudomonadati</taxon>
        <taxon>Planctomycetota</taxon>
        <taxon>Planctomycetia</taxon>
        <taxon>Pirellulales</taxon>
        <taxon>Pirellulaceae</taxon>
        <taxon>Mariniblastus</taxon>
    </lineage>
</organism>
<reference evidence="1 2" key="1">
    <citation type="submission" date="2019-08" db="EMBL/GenBank/DDBJ databases">
        <title>Deep-cultivation of Planctomycetes and their phenomic and genomic characterization uncovers novel biology.</title>
        <authorList>
            <person name="Wiegand S."/>
            <person name="Jogler M."/>
            <person name="Boedeker C."/>
            <person name="Pinto D."/>
            <person name="Vollmers J."/>
            <person name="Rivas-Marin E."/>
            <person name="Kohn T."/>
            <person name="Peeters S.H."/>
            <person name="Heuer A."/>
            <person name="Rast P."/>
            <person name="Oberbeckmann S."/>
            <person name="Bunk B."/>
            <person name="Jeske O."/>
            <person name="Meyerdierks A."/>
            <person name="Storesund J.E."/>
            <person name="Kallscheuer N."/>
            <person name="Luecker S."/>
            <person name="Lage O.M."/>
            <person name="Pohl T."/>
            <person name="Merkel B.J."/>
            <person name="Hornburger P."/>
            <person name="Mueller R.-W."/>
            <person name="Bruemmer F."/>
            <person name="Labrenz M."/>
            <person name="Spormann A.M."/>
            <person name="Op den Camp H."/>
            <person name="Overmann J."/>
            <person name="Amann R."/>
            <person name="Jetten M.S.M."/>
            <person name="Mascher T."/>
            <person name="Medema M.H."/>
            <person name="Devos D.P."/>
            <person name="Kaster A.-K."/>
            <person name="Ovreas L."/>
            <person name="Rohde M."/>
            <person name="Galperin M.Y."/>
            <person name="Jogler C."/>
        </authorList>
    </citation>
    <scope>NUCLEOTIDE SEQUENCE [LARGE SCALE GENOMIC DNA]</scope>
    <source>
        <strain evidence="1 2">FC18</strain>
    </source>
</reference>
<proteinExistence type="predicted"/>
<dbReference type="EMBL" id="CP042912">
    <property type="protein sequence ID" value="QEG23432.1"/>
    <property type="molecule type" value="Genomic_DNA"/>
</dbReference>
<dbReference type="AlphaFoldDB" id="A0A5B9PEX3"/>
<dbReference type="STRING" id="980251.GCA_001642875_02743"/>
<sequence>MWKAYRGLRSPQVNSDTDASQVDCRFFSPRLRHPDTQNSTPANVSLIYRDQTAIALMPTRILQFQNHWSRMIAATLVACMLLMALEVPIPVRVSKLSSAPFPCQSRPCGCQSADQCWEDCCCFSDAEKLAWASVNHVPPPAWFVRKMEAGNHDLANEKPSCCCSTKNSTESSVSTIEAKTIVRLVSIVRKKKCDGQDQMIQKQACFALVRRNLVQRFESWSLEASPLPFFVAVFLQPPTPPPRTANGC</sequence>
<evidence type="ECO:0000313" key="2">
    <source>
        <dbReference type="Proteomes" id="UP000322214"/>
    </source>
</evidence>
<name>A0A5B9PEX3_9BACT</name>
<dbReference type="Proteomes" id="UP000322214">
    <property type="component" value="Chromosome"/>
</dbReference>
<protein>
    <submittedName>
        <fullName evidence="1">Uncharacterized protein</fullName>
    </submittedName>
</protein>
<accession>A0A5B9PEX3</accession>